<reference evidence="1 2" key="1">
    <citation type="journal article" date="2023" name="Nucleic Acids Res.">
        <title>The hologenome of Daphnia magna reveals possible DNA methylation and microbiome-mediated evolution of the host genome.</title>
        <authorList>
            <person name="Chaturvedi A."/>
            <person name="Li X."/>
            <person name="Dhandapani V."/>
            <person name="Marshall H."/>
            <person name="Kissane S."/>
            <person name="Cuenca-Cambronero M."/>
            <person name="Asole G."/>
            <person name="Calvet F."/>
            <person name="Ruiz-Romero M."/>
            <person name="Marangio P."/>
            <person name="Guigo R."/>
            <person name="Rago D."/>
            <person name="Mirbahai L."/>
            <person name="Eastwood N."/>
            <person name="Colbourne J.K."/>
            <person name="Zhou J."/>
            <person name="Mallon E."/>
            <person name="Orsini L."/>
        </authorList>
    </citation>
    <scope>NUCLEOTIDE SEQUENCE [LARGE SCALE GENOMIC DNA]</scope>
    <source>
        <strain evidence="1">LRV0_1</strain>
    </source>
</reference>
<sequence length="104" mass="11695">MYSARSIVAKDSQLVTGHIQEVELTSFALGRSFIAPALQCLVGVVASAHWLGARRGMYVTSCIPPGCKKMEITLKHFFQLDIDHRDGSQRRFVMVRAMAAYRFF</sequence>
<dbReference type="EMBL" id="JAOYFB010000004">
    <property type="protein sequence ID" value="KAK4013592.1"/>
    <property type="molecule type" value="Genomic_DNA"/>
</dbReference>
<dbReference type="Proteomes" id="UP001234178">
    <property type="component" value="Unassembled WGS sequence"/>
</dbReference>
<accession>A0ABQ9ZKZ3</accession>
<protein>
    <submittedName>
        <fullName evidence="1">Uncharacterized protein</fullName>
    </submittedName>
</protein>
<organism evidence="1 2">
    <name type="scientific">Daphnia magna</name>
    <dbReference type="NCBI Taxonomy" id="35525"/>
    <lineage>
        <taxon>Eukaryota</taxon>
        <taxon>Metazoa</taxon>
        <taxon>Ecdysozoa</taxon>
        <taxon>Arthropoda</taxon>
        <taxon>Crustacea</taxon>
        <taxon>Branchiopoda</taxon>
        <taxon>Diplostraca</taxon>
        <taxon>Cladocera</taxon>
        <taxon>Anomopoda</taxon>
        <taxon>Daphniidae</taxon>
        <taxon>Daphnia</taxon>
    </lineage>
</organism>
<keyword evidence="2" id="KW-1185">Reference proteome</keyword>
<comment type="caution">
    <text evidence="1">The sequence shown here is derived from an EMBL/GenBank/DDBJ whole genome shotgun (WGS) entry which is preliminary data.</text>
</comment>
<evidence type="ECO:0000313" key="2">
    <source>
        <dbReference type="Proteomes" id="UP001234178"/>
    </source>
</evidence>
<proteinExistence type="predicted"/>
<gene>
    <name evidence="1" type="ORF">OUZ56_026145</name>
</gene>
<evidence type="ECO:0000313" key="1">
    <source>
        <dbReference type="EMBL" id="KAK4013592.1"/>
    </source>
</evidence>
<name>A0ABQ9ZKZ3_9CRUS</name>